<dbReference type="InterPro" id="IPR028364">
    <property type="entry name" value="Ribosomal_uL1/biogenesis"/>
</dbReference>
<dbReference type="GO" id="GO:0006412">
    <property type="term" value="P:translation"/>
    <property type="evidence" value="ECO:0007669"/>
    <property type="project" value="InterPro"/>
</dbReference>
<organism evidence="5">
    <name type="scientific">Ignisphaera aggregans</name>
    <dbReference type="NCBI Taxonomy" id="334771"/>
    <lineage>
        <taxon>Archaea</taxon>
        <taxon>Thermoproteota</taxon>
        <taxon>Thermoprotei</taxon>
        <taxon>Desulfurococcales</taxon>
        <taxon>Desulfurococcaceae</taxon>
        <taxon>Ignisphaera</taxon>
    </lineage>
</organism>
<gene>
    <name evidence="5" type="ORF">ENU08_02390</name>
    <name evidence="4" type="ORF">ENU41_03700</name>
</gene>
<evidence type="ECO:0000313" key="5">
    <source>
        <dbReference type="EMBL" id="HGQ64078.1"/>
    </source>
</evidence>
<evidence type="ECO:0000256" key="2">
    <source>
        <dbReference type="ARBA" id="ARBA00022980"/>
    </source>
</evidence>
<dbReference type="InterPro" id="IPR002143">
    <property type="entry name" value="Ribosomal_uL1"/>
</dbReference>
<dbReference type="EMBL" id="DTBD01000017">
    <property type="protein sequence ID" value="HGQ64078.1"/>
    <property type="molecule type" value="Genomic_DNA"/>
</dbReference>
<dbReference type="Gene3D" id="3.30.190.20">
    <property type="match status" value="1"/>
</dbReference>
<evidence type="ECO:0000313" key="4">
    <source>
        <dbReference type="EMBL" id="HGQ35766.1"/>
    </source>
</evidence>
<dbReference type="SUPFAM" id="SSF56808">
    <property type="entry name" value="Ribosomal protein L1"/>
    <property type="match status" value="1"/>
</dbReference>
<sequence length="219" mass="24732">MKLVSISIDALKPKIKTAIELAIKTKKPWKFTQSVELILTFKGIDVKKEQEFRFRDDVELPHGPGKEPEICLVLEDELASHYAGLVHMVIPKSKLDTITKKDAKKIAQQCDFVLVRATLMGVTGRILGPAIGPRGRSIVPIPVNADVQNFITRYRKMTRLRSKDQPWVGCRIGTESMILDHLVDNAMHVLHYVEEKIKRPLTQVARIYVKTTSSPAIEV</sequence>
<keyword evidence="2 5" id="KW-0689">Ribosomal protein</keyword>
<proteinExistence type="inferred from homology"/>
<dbReference type="GO" id="GO:0003723">
    <property type="term" value="F:RNA binding"/>
    <property type="evidence" value="ECO:0007669"/>
    <property type="project" value="InterPro"/>
</dbReference>
<reference evidence="5" key="1">
    <citation type="journal article" date="2020" name="mSystems">
        <title>Genome- and Community-Level Interaction Insights into Carbon Utilization and Element Cycling Functions of Hydrothermarchaeota in Hydrothermal Sediment.</title>
        <authorList>
            <person name="Zhou Z."/>
            <person name="Liu Y."/>
            <person name="Xu W."/>
            <person name="Pan J."/>
            <person name="Luo Z.H."/>
            <person name="Li M."/>
        </authorList>
    </citation>
    <scope>NUCLEOTIDE SEQUENCE [LARGE SCALE GENOMIC DNA]</scope>
    <source>
        <strain evidence="5">SpSt-637</strain>
        <strain evidence="4">SpSt-667</strain>
    </source>
</reference>
<dbReference type="GO" id="GO:0003735">
    <property type="term" value="F:structural constituent of ribosome"/>
    <property type="evidence" value="ECO:0007669"/>
    <property type="project" value="InterPro"/>
</dbReference>
<dbReference type="GO" id="GO:0015934">
    <property type="term" value="C:large ribosomal subunit"/>
    <property type="evidence" value="ECO:0007669"/>
    <property type="project" value="InterPro"/>
</dbReference>
<dbReference type="Pfam" id="PF00687">
    <property type="entry name" value="Ribosomal_L1"/>
    <property type="match status" value="1"/>
</dbReference>
<dbReference type="AlphaFoldDB" id="A0A7C4JIZ6"/>
<dbReference type="InterPro" id="IPR016095">
    <property type="entry name" value="Ribosomal_uL1_3-a/b-sand"/>
</dbReference>
<comment type="similarity">
    <text evidence="1">Belongs to the universal ribosomal protein uL1 family.</text>
</comment>
<dbReference type="PANTHER" id="PTHR36427">
    <property type="entry name" value="54S RIBOSOMAL PROTEIN L1, MITOCHONDRIAL"/>
    <property type="match status" value="1"/>
</dbReference>
<keyword evidence="3" id="KW-0687">Ribonucleoprotein</keyword>
<evidence type="ECO:0000256" key="3">
    <source>
        <dbReference type="ARBA" id="ARBA00023274"/>
    </source>
</evidence>
<evidence type="ECO:0000256" key="1">
    <source>
        <dbReference type="ARBA" id="ARBA00010531"/>
    </source>
</evidence>
<accession>A0A7C4JIZ6</accession>
<comment type="caution">
    <text evidence="5">The sequence shown here is derived from an EMBL/GenBank/DDBJ whole genome shotgun (WGS) entry which is preliminary data.</text>
</comment>
<dbReference type="Gene3D" id="3.40.50.790">
    <property type="match status" value="1"/>
</dbReference>
<dbReference type="PIRSF" id="PIRSF002155">
    <property type="entry name" value="Ribosomal_L1"/>
    <property type="match status" value="1"/>
</dbReference>
<name>A0A7C4JIZ6_9CREN</name>
<protein>
    <submittedName>
        <fullName evidence="5">50S ribosomal protein L1</fullName>
    </submittedName>
</protein>
<dbReference type="EMBL" id="DTCK01000021">
    <property type="protein sequence ID" value="HGQ35766.1"/>
    <property type="molecule type" value="Genomic_DNA"/>
</dbReference>
<dbReference type="InterPro" id="IPR023674">
    <property type="entry name" value="Ribosomal_uL1-like"/>
</dbReference>
<dbReference type="PANTHER" id="PTHR36427:SF3">
    <property type="entry name" value="LARGE RIBOSOMAL SUBUNIT PROTEIN UL1M"/>
    <property type="match status" value="1"/>
</dbReference>
<dbReference type="CDD" id="cd00403">
    <property type="entry name" value="Ribosomal_L1"/>
    <property type="match status" value="1"/>
</dbReference>